<accession>A0ABT8HSD5</accession>
<keyword evidence="3" id="KW-1185">Reference proteome</keyword>
<organism evidence="2 3">
    <name type="scientific">Fictibacillus fluitans</name>
    <dbReference type="NCBI Taxonomy" id="3058422"/>
    <lineage>
        <taxon>Bacteria</taxon>
        <taxon>Bacillati</taxon>
        <taxon>Bacillota</taxon>
        <taxon>Bacilli</taxon>
        <taxon>Bacillales</taxon>
        <taxon>Fictibacillaceae</taxon>
        <taxon>Fictibacillus</taxon>
    </lineage>
</organism>
<feature type="region of interest" description="Disordered" evidence="1">
    <location>
        <begin position="39"/>
        <end position="60"/>
    </location>
</feature>
<gene>
    <name evidence="2" type="ORF">QYB97_04340</name>
</gene>
<dbReference type="Proteomes" id="UP001172721">
    <property type="component" value="Unassembled WGS sequence"/>
</dbReference>
<evidence type="ECO:0000313" key="2">
    <source>
        <dbReference type="EMBL" id="MDN4523687.1"/>
    </source>
</evidence>
<evidence type="ECO:0000313" key="3">
    <source>
        <dbReference type="Proteomes" id="UP001172721"/>
    </source>
</evidence>
<proteinExistence type="predicted"/>
<protein>
    <submittedName>
        <fullName evidence="2">Uncharacterized protein</fullName>
    </submittedName>
</protein>
<sequence>MKELVGNCSQCKKPVYCLEGFLNGVHINGTLLCFSCSEERDQNPGSLASADRRNKSDNIS</sequence>
<comment type="caution">
    <text evidence="2">The sequence shown here is derived from an EMBL/GenBank/DDBJ whole genome shotgun (WGS) entry which is preliminary data.</text>
</comment>
<dbReference type="EMBL" id="JAUHTR010000001">
    <property type="protein sequence ID" value="MDN4523687.1"/>
    <property type="molecule type" value="Genomic_DNA"/>
</dbReference>
<name>A0ABT8HSD5_9BACL</name>
<reference evidence="2" key="1">
    <citation type="submission" date="2023-07" db="EMBL/GenBank/DDBJ databases">
        <title>Fictibacillus sp. isolated from freshwater pond.</title>
        <authorList>
            <person name="Kirdat K."/>
            <person name="Bhat A."/>
            <person name="Mourya A."/>
            <person name="Yadav A."/>
        </authorList>
    </citation>
    <scope>NUCLEOTIDE SEQUENCE</scope>
    <source>
        <strain evidence="2">NE201</strain>
    </source>
</reference>
<feature type="compositionally biased region" description="Basic and acidic residues" evidence="1">
    <location>
        <begin position="50"/>
        <end position="60"/>
    </location>
</feature>
<evidence type="ECO:0000256" key="1">
    <source>
        <dbReference type="SAM" id="MobiDB-lite"/>
    </source>
</evidence>